<evidence type="ECO:0000256" key="2">
    <source>
        <dbReference type="ARBA" id="ARBA00022737"/>
    </source>
</evidence>
<feature type="region of interest" description="Disordered" evidence="5">
    <location>
        <begin position="1043"/>
        <end position="1074"/>
    </location>
</feature>
<dbReference type="GO" id="GO:0000977">
    <property type="term" value="F:RNA polymerase II transcription regulatory region sequence-specific DNA binding"/>
    <property type="evidence" value="ECO:0007669"/>
    <property type="project" value="TreeGrafter"/>
</dbReference>
<dbReference type="GO" id="GO:0000981">
    <property type="term" value="F:DNA-binding transcription factor activity, RNA polymerase II-specific"/>
    <property type="evidence" value="ECO:0007669"/>
    <property type="project" value="TreeGrafter"/>
</dbReference>
<keyword evidence="8" id="KW-1185">Reference proteome</keyword>
<gene>
    <name evidence="7" type="ORF">MYCFIDRAFT_179917</name>
</gene>
<protein>
    <recommendedName>
        <fullName evidence="6">C2H2-type domain-containing protein</fullName>
    </recommendedName>
</protein>
<dbReference type="EMBL" id="KB446566">
    <property type="protein sequence ID" value="EME77342.1"/>
    <property type="molecule type" value="Genomic_DNA"/>
</dbReference>
<sequence>MLTMHGLFHWGNRGVIDHNVSARMECQLHAGMMLHIFQIAGEKSTDCRCRTRFTGRYRRRSDAFAHASFSHFHRSSERWCARYTFVSDHTHHDLTWLDHRIWRGSLLQAHRSYDGHLPWSELLNQHIGIQGSIQVLASWANPPRDVYCAGSDHYNGNQAGLASPLRVQLQRVPYRGDRIDRGVSMAEKIWTCKFRLGDEDVVTILRTVGSGEKLEFWGPSGYVPGLGLARERILRVAHPHLTARHFPASPSVAPKAASIPPSKSVRNESQMAPSVAPVAHAQRKSIVIDLGDSSSDDEGDDAPSSSASSPLSSVATFEHTDLTIPDPQPENSRLTSSEIDQESRLVSIRRGPRCPYCDYGRRKASPAHLATDMARHVEAAEKLRALGKMPQFCDACEMSFCTPTALAKHLCMPNTADQRLRCQYCSYQATQSSDLEKHKSASADLRRTGRLPERCEICGKTYCSGRDFAFHLCDVEGVIVSSSAVCADQADNESEAQDVHIDRGTDGYYHCRNCEYISKERANVARHMERGEKTRRSGQSTRSCISCRKSYCTDGALIHHRCERQDGKELADEPGTQAFEDRMIEAEMAADATWPELTKEDDDNAIIRQDAAGAYCCTDCDYKAPRPSIVRRHMELARKAFRAGHQGVRCNSCDSFYCTATTLSQHKCEFRHEANPSTRAEPLDMALMSNADIAFARDADGYHCCPKSTSGMDGEGMWSPTTLTLPGLGSDAEPDMTDLIEDGSSDQDLIVTMLDSNVIRYSVTWRLQRGLVGLASVVENVMIQRVITAADLEATKTHQEYDIAEKAYEGRYGCQYCDFSINDIEFATRHQELAQKLREAGVTPELCRVCDKKYCGRDTLRLHRCMPGFSQQLPGRKRRASPIRREGLRNKRLVLEYEESQTLNSRPVRADKSEKSDLVFTSTDSHFDYGPSVLNMVEGLFEKQIILRPGESTLQHGPLVDSLQQIYAQRDSLKMRALHIPQGHVFKGRWLLGVAAALIHMTDVEKAHKDVGHLHQCSLRKIQGEMLVFTLNQKQKLTSIVSRVEPAQSARQSDRKASNTDLAPDSEVAQRAPHAVVHPNAAPAMSTMNDVVELTPAEQSRLTLALSMRSDESNNVRMPFEDCETLSGLLNEIVDGPYHGLVDSKEAIRALWISASDEAEASKLYLRPSKQSSAESYRRFLGREWHFSDPRTANAAALAGLSPAGSRSEAYDPHVLRFQGSTLDLLEDFQTHVRMSDLFNLPAAFLEIQFHRGAAIRLDSVGCSTICTLEYSGRKTSLIASCIAARPDMASNNQSVDRFTALPLEMLRNIAGYLDLWNRLKLRTVFPKAQEEIVVDLIGDALKTVHVSPNSLSLANFDKITMTRFFRTRIENITYLPMVFCAKGYKGRRDNQIRSLEDFRKRHPALSRSESQRSFEIYQDLVHEYEDNDFDSLKQLQTAEKETSLRKQLTKAMKRLPNLSSVSISTCAQAQGINGKLVKELSLWLREDPPDRQTSHNLMSAAFTSFGERWYMAFVFIILDVLHTIKPLSNLAIGDSMKGQLIRDPKFQDAFEIGLLEQSLAQVTRLTISCAHGYNRDRKVTAERWYAIAAHSKKLQELTVYADDSDDDYYNDWLNVGDGVRAVDGFLSHGDYTQLKKLRIEGSQWTSGVDVKLFEQFLFLHRHVIKEIELESILLVDRPQKGSALTENHAYNNLRDFLLDTNWLKVITRFEMKLSRHDPSAQHLPQLAKDLNVPLKKDVWDFGEKWLENGAWRLEWRWRSGRQQRLQVRISNPTEGIMNERYSSIHDSTAILSFGPADRSEARTKDGSIFATQAERKGQNASIDFIHAKTQTSTQAYLDARVCDFRH</sequence>
<dbReference type="PANTHER" id="PTHR24409">
    <property type="entry name" value="ZINC FINGER PROTEIN 142"/>
    <property type="match status" value="1"/>
</dbReference>
<feature type="compositionally biased region" description="Low complexity" evidence="5">
    <location>
        <begin position="302"/>
        <end position="313"/>
    </location>
</feature>
<keyword evidence="3" id="KW-0863">Zinc-finger</keyword>
<dbReference type="HOGENOM" id="CLU_236978_0_0_1"/>
<reference evidence="7 8" key="1">
    <citation type="journal article" date="2012" name="PLoS Pathog.">
        <title>Diverse lifestyles and strategies of plant pathogenesis encoded in the genomes of eighteen Dothideomycetes fungi.</title>
        <authorList>
            <person name="Ohm R.A."/>
            <person name="Feau N."/>
            <person name="Henrissat B."/>
            <person name="Schoch C.L."/>
            <person name="Horwitz B.A."/>
            <person name="Barry K.W."/>
            <person name="Condon B.J."/>
            <person name="Copeland A.C."/>
            <person name="Dhillon B."/>
            <person name="Glaser F."/>
            <person name="Hesse C.N."/>
            <person name="Kosti I."/>
            <person name="LaButti K."/>
            <person name="Lindquist E.A."/>
            <person name="Lucas S."/>
            <person name="Salamov A.A."/>
            <person name="Bradshaw R.E."/>
            <person name="Ciuffetti L."/>
            <person name="Hamelin R.C."/>
            <person name="Kema G.H.J."/>
            <person name="Lawrence C."/>
            <person name="Scott J.A."/>
            <person name="Spatafora J.W."/>
            <person name="Turgeon B.G."/>
            <person name="de Wit P.J.G.M."/>
            <person name="Zhong S."/>
            <person name="Goodwin S.B."/>
            <person name="Grigoriev I.V."/>
        </authorList>
    </citation>
    <scope>NUCLEOTIDE SEQUENCE [LARGE SCALE GENOMIC DNA]</scope>
    <source>
        <strain evidence="7 8">CIRAD86</strain>
    </source>
</reference>
<dbReference type="eggNOG" id="KOG1721">
    <property type="taxonomic scope" value="Eukaryota"/>
</dbReference>
<dbReference type="KEGG" id="pfj:MYCFIDRAFT_179917"/>
<dbReference type="VEuPathDB" id="FungiDB:MYCFIDRAFT_179917"/>
<keyword evidence="4" id="KW-0862">Zinc</keyword>
<evidence type="ECO:0000256" key="1">
    <source>
        <dbReference type="ARBA" id="ARBA00022723"/>
    </source>
</evidence>
<dbReference type="RefSeq" id="XP_007932104.1">
    <property type="nucleotide sequence ID" value="XM_007933913.1"/>
</dbReference>
<evidence type="ECO:0000259" key="6">
    <source>
        <dbReference type="PROSITE" id="PS00028"/>
    </source>
</evidence>
<dbReference type="PROSITE" id="PS00028">
    <property type="entry name" value="ZINC_FINGER_C2H2_1"/>
    <property type="match status" value="1"/>
</dbReference>
<dbReference type="GO" id="GO:0008270">
    <property type="term" value="F:zinc ion binding"/>
    <property type="evidence" value="ECO:0007669"/>
    <property type="project" value="UniProtKB-KW"/>
</dbReference>
<evidence type="ECO:0000313" key="8">
    <source>
        <dbReference type="Proteomes" id="UP000016932"/>
    </source>
</evidence>
<dbReference type="Proteomes" id="UP000016932">
    <property type="component" value="Unassembled WGS sequence"/>
</dbReference>
<accession>M3AIQ4</accession>
<proteinExistence type="predicted"/>
<keyword evidence="2" id="KW-0677">Repeat</keyword>
<dbReference type="PANTHER" id="PTHR24409:SF295">
    <property type="entry name" value="AZ2-RELATED"/>
    <property type="match status" value="1"/>
</dbReference>
<feature type="compositionally biased region" description="Low complexity" evidence="5">
    <location>
        <begin position="247"/>
        <end position="264"/>
    </location>
</feature>
<keyword evidence="1" id="KW-0479">Metal-binding</keyword>
<dbReference type="GeneID" id="19334233"/>
<feature type="region of interest" description="Disordered" evidence="5">
    <location>
        <begin position="245"/>
        <end position="344"/>
    </location>
</feature>
<dbReference type="GO" id="GO:0005634">
    <property type="term" value="C:nucleus"/>
    <property type="evidence" value="ECO:0007669"/>
    <property type="project" value="TreeGrafter"/>
</dbReference>
<evidence type="ECO:0000256" key="5">
    <source>
        <dbReference type="SAM" id="MobiDB-lite"/>
    </source>
</evidence>
<evidence type="ECO:0000256" key="3">
    <source>
        <dbReference type="ARBA" id="ARBA00022771"/>
    </source>
</evidence>
<dbReference type="InterPro" id="IPR013087">
    <property type="entry name" value="Znf_C2H2_type"/>
</dbReference>
<dbReference type="Gene3D" id="3.30.160.60">
    <property type="entry name" value="Classic Zinc Finger"/>
    <property type="match status" value="1"/>
</dbReference>
<feature type="compositionally biased region" description="Polar residues" evidence="5">
    <location>
        <begin position="329"/>
        <end position="338"/>
    </location>
</feature>
<feature type="domain" description="C2H2-type" evidence="6">
    <location>
        <begin position="650"/>
        <end position="672"/>
    </location>
</feature>
<name>M3AIQ4_PSEFD</name>
<evidence type="ECO:0000256" key="4">
    <source>
        <dbReference type="ARBA" id="ARBA00022833"/>
    </source>
</evidence>
<evidence type="ECO:0000313" key="7">
    <source>
        <dbReference type="EMBL" id="EME77342.1"/>
    </source>
</evidence>
<dbReference type="OrthoDB" id="6690766at2759"/>
<organism evidence="7 8">
    <name type="scientific">Pseudocercospora fijiensis (strain CIRAD86)</name>
    <name type="common">Black leaf streak disease fungus</name>
    <name type="synonym">Mycosphaerella fijiensis</name>
    <dbReference type="NCBI Taxonomy" id="383855"/>
    <lineage>
        <taxon>Eukaryota</taxon>
        <taxon>Fungi</taxon>
        <taxon>Dikarya</taxon>
        <taxon>Ascomycota</taxon>
        <taxon>Pezizomycotina</taxon>
        <taxon>Dothideomycetes</taxon>
        <taxon>Dothideomycetidae</taxon>
        <taxon>Mycosphaerellales</taxon>
        <taxon>Mycosphaerellaceae</taxon>
        <taxon>Pseudocercospora</taxon>
    </lineage>
</organism>